<dbReference type="GO" id="GO:0005525">
    <property type="term" value="F:GTP binding"/>
    <property type="evidence" value="ECO:0007669"/>
    <property type="project" value="UniProtKB-UniRule"/>
</dbReference>
<evidence type="ECO:0000256" key="8">
    <source>
        <dbReference type="HAMAP-Rule" id="MF_00316"/>
    </source>
</evidence>
<evidence type="ECO:0000256" key="1">
    <source>
        <dbReference type="ARBA" id="ARBA00022490"/>
    </source>
</evidence>
<dbReference type="GO" id="GO:0005737">
    <property type="term" value="C:cytoplasm"/>
    <property type="evidence" value="ECO:0007669"/>
    <property type="project" value="UniProtKB-SubCell"/>
</dbReference>
<feature type="binding site" evidence="8">
    <location>
        <position position="80"/>
    </location>
    <ligand>
        <name>GTP</name>
        <dbReference type="ChEBI" id="CHEBI:37565"/>
    </ligand>
</feature>
<dbReference type="PANTHER" id="PTHR19136:SF81">
    <property type="entry name" value="MOLYBDENUM COFACTOR GUANYLYLTRANSFERASE"/>
    <property type="match status" value="1"/>
</dbReference>
<evidence type="ECO:0000256" key="4">
    <source>
        <dbReference type="ARBA" id="ARBA00022741"/>
    </source>
</evidence>
<dbReference type="Proteomes" id="UP000316213">
    <property type="component" value="Unassembled WGS sequence"/>
</dbReference>
<dbReference type="Gene3D" id="3.90.550.10">
    <property type="entry name" value="Spore Coat Polysaccharide Biosynthesis Protein SpsA, Chain A"/>
    <property type="match status" value="1"/>
</dbReference>
<comment type="domain">
    <text evidence="8">The N-terminal domain determines nucleotide recognition and specific binding, while the C-terminal domain determines the specific binding to the target protein.</text>
</comment>
<keyword evidence="2 8" id="KW-0808">Transferase</keyword>
<gene>
    <name evidence="8" type="primary">mobA</name>
    <name evidence="10" type="ORF">Pla100_17660</name>
</gene>
<feature type="binding site" evidence="8">
    <location>
        <position position="112"/>
    </location>
    <ligand>
        <name>GTP</name>
        <dbReference type="ChEBI" id="CHEBI:37565"/>
    </ligand>
</feature>
<evidence type="ECO:0000256" key="6">
    <source>
        <dbReference type="ARBA" id="ARBA00023134"/>
    </source>
</evidence>
<comment type="caution">
    <text evidence="10">The sequence shown here is derived from an EMBL/GenBank/DDBJ whole genome shotgun (WGS) entry which is preliminary data.</text>
</comment>
<keyword evidence="7 8" id="KW-0501">Molybdenum cofactor biosynthesis</keyword>
<keyword evidence="11" id="KW-1185">Reference proteome</keyword>
<evidence type="ECO:0000313" key="11">
    <source>
        <dbReference type="Proteomes" id="UP000316213"/>
    </source>
</evidence>
<keyword evidence="5 8" id="KW-0460">Magnesium</keyword>
<dbReference type="GO" id="GO:0046872">
    <property type="term" value="F:metal ion binding"/>
    <property type="evidence" value="ECO:0007669"/>
    <property type="project" value="UniProtKB-KW"/>
</dbReference>
<evidence type="ECO:0000256" key="2">
    <source>
        <dbReference type="ARBA" id="ARBA00022679"/>
    </source>
</evidence>
<accession>A0A5C6AQM9</accession>
<protein>
    <recommendedName>
        <fullName evidence="8">Probable molybdenum cofactor guanylyltransferase</fullName>
        <shortName evidence="8">MoCo guanylyltransferase</shortName>
        <ecNumber evidence="8">2.7.7.77</ecNumber>
    </recommendedName>
    <alternativeName>
        <fullName evidence="8">GTP:molybdopterin guanylyltransferase</fullName>
    </alternativeName>
    <alternativeName>
        <fullName evidence="8">Mo-MPT guanylyltransferase</fullName>
    </alternativeName>
    <alternativeName>
        <fullName evidence="8">Molybdopterin guanylyltransferase</fullName>
    </alternativeName>
    <alternativeName>
        <fullName evidence="8">Molybdopterin-guanine dinucleotide synthase</fullName>
        <shortName evidence="8">MGD synthase</shortName>
    </alternativeName>
</protein>
<keyword evidence="3 8" id="KW-0479">Metal-binding</keyword>
<dbReference type="EC" id="2.7.7.77" evidence="8"/>
<evidence type="ECO:0000256" key="3">
    <source>
        <dbReference type="ARBA" id="ARBA00022723"/>
    </source>
</evidence>
<dbReference type="InterPro" id="IPR029044">
    <property type="entry name" value="Nucleotide-diphossugar_trans"/>
</dbReference>
<dbReference type="CDD" id="cd02503">
    <property type="entry name" value="MobA"/>
    <property type="match status" value="1"/>
</dbReference>
<dbReference type="AlphaFoldDB" id="A0A5C6AQM9"/>
<dbReference type="InterPro" id="IPR025877">
    <property type="entry name" value="MobA-like_NTP_Trfase"/>
</dbReference>
<dbReference type="SUPFAM" id="SSF53448">
    <property type="entry name" value="Nucleotide-diphospho-sugar transferases"/>
    <property type="match status" value="1"/>
</dbReference>
<evidence type="ECO:0000256" key="5">
    <source>
        <dbReference type="ARBA" id="ARBA00022842"/>
    </source>
</evidence>
<keyword evidence="1 8" id="KW-0963">Cytoplasm</keyword>
<keyword evidence="4 8" id="KW-0547">Nucleotide-binding</keyword>
<feature type="binding site" evidence="8">
    <location>
        <begin position="14"/>
        <end position="16"/>
    </location>
    <ligand>
        <name>GTP</name>
        <dbReference type="ChEBI" id="CHEBI:37565"/>
    </ligand>
</feature>
<dbReference type="InterPro" id="IPR013482">
    <property type="entry name" value="Molybde_CF_guanTrfase"/>
</dbReference>
<evidence type="ECO:0000313" key="10">
    <source>
        <dbReference type="EMBL" id="TWU02030.1"/>
    </source>
</evidence>
<dbReference type="Pfam" id="PF12804">
    <property type="entry name" value="NTP_transf_3"/>
    <property type="match status" value="1"/>
</dbReference>
<dbReference type="HAMAP" id="MF_00316">
    <property type="entry name" value="MobA"/>
    <property type="match status" value="1"/>
</dbReference>
<dbReference type="PANTHER" id="PTHR19136">
    <property type="entry name" value="MOLYBDENUM COFACTOR GUANYLYLTRANSFERASE"/>
    <property type="match status" value="1"/>
</dbReference>
<dbReference type="RefSeq" id="WP_197167776.1">
    <property type="nucleotide sequence ID" value="NZ_SJPM01000002.1"/>
</dbReference>
<name>A0A5C6AQM9_9BACT</name>
<feature type="domain" description="MobA-like NTP transferase" evidence="9">
    <location>
        <begin position="11"/>
        <end position="180"/>
    </location>
</feature>
<comment type="catalytic activity">
    <reaction evidence="8">
        <text>Mo-molybdopterin + GTP + H(+) = Mo-molybdopterin guanine dinucleotide + diphosphate</text>
        <dbReference type="Rhea" id="RHEA:34243"/>
        <dbReference type="ChEBI" id="CHEBI:15378"/>
        <dbReference type="ChEBI" id="CHEBI:33019"/>
        <dbReference type="ChEBI" id="CHEBI:37565"/>
        <dbReference type="ChEBI" id="CHEBI:71302"/>
        <dbReference type="ChEBI" id="CHEBI:71310"/>
        <dbReference type="EC" id="2.7.7.77"/>
    </reaction>
</comment>
<comment type="caution">
    <text evidence="8">Lacks conserved residue(s) required for the propagation of feature annotation.</text>
</comment>
<reference evidence="10 11" key="1">
    <citation type="submission" date="2019-02" db="EMBL/GenBank/DDBJ databases">
        <title>Deep-cultivation of Planctomycetes and their phenomic and genomic characterization uncovers novel biology.</title>
        <authorList>
            <person name="Wiegand S."/>
            <person name="Jogler M."/>
            <person name="Boedeker C."/>
            <person name="Pinto D."/>
            <person name="Vollmers J."/>
            <person name="Rivas-Marin E."/>
            <person name="Kohn T."/>
            <person name="Peeters S.H."/>
            <person name="Heuer A."/>
            <person name="Rast P."/>
            <person name="Oberbeckmann S."/>
            <person name="Bunk B."/>
            <person name="Jeske O."/>
            <person name="Meyerdierks A."/>
            <person name="Storesund J.E."/>
            <person name="Kallscheuer N."/>
            <person name="Luecker S."/>
            <person name="Lage O.M."/>
            <person name="Pohl T."/>
            <person name="Merkel B.J."/>
            <person name="Hornburger P."/>
            <person name="Mueller R.-W."/>
            <person name="Bruemmer F."/>
            <person name="Labrenz M."/>
            <person name="Spormann A.M."/>
            <person name="Op Den Camp H."/>
            <person name="Overmann J."/>
            <person name="Amann R."/>
            <person name="Jetten M.S.M."/>
            <person name="Mascher T."/>
            <person name="Medema M.H."/>
            <person name="Devos D.P."/>
            <person name="Kaster A.-K."/>
            <person name="Ovreas L."/>
            <person name="Rohde M."/>
            <person name="Galperin M.Y."/>
            <person name="Jogler C."/>
        </authorList>
    </citation>
    <scope>NUCLEOTIDE SEQUENCE [LARGE SCALE GENOMIC DNA]</scope>
    <source>
        <strain evidence="10 11">Pla100</strain>
    </source>
</reference>
<comment type="subcellular location">
    <subcellularLocation>
        <location evidence="8">Cytoplasm</location>
    </subcellularLocation>
</comment>
<sequence length="208" mass="22786">MSTSGVSRILGVVLAGGRSSRMGHCKAELAHPRGGTFLRHAISELLRCCDKVSVSLNADQAGMIDELIDTEHHSIVTLIDQIDQRGPAEGLRLAIEYAVANSCTGVLVIPVDLPFLPAHELQVLADTFGDQPDQIVTAVSEETPTRIEPLVAIYPVALQKPIECLVSSDDRSLYRFIERYPHQTVRLSAHALTNVNHPTQWPLIHTDE</sequence>
<comment type="similarity">
    <text evidence="8">Belongs to the MobA family.</text>
</comment>
<feature type="binding site" evidence="8">
    <location>
        <position position="112"/>
    </location>
    <ligand>
        <name>Mg(2+)</name>
        <dbReference type="ChEBI" id="CHEBI:18420"/>
    </ligand>
</feature>
<dbReference type="GO" id="GO:0006777">
    <property type="term" value="P:Mo-molybdopterin cofactor biosynthetic process"/>
    <property type="evidence" value="ECO:0007669"/>
    <property type="project" value="UniProtKB-KW"/>
</dbReference>
<comment type="cofactor">
    <cofactor evidence="8">
        <name>Mg(2+)</name>
        <dbReference type="ChEBI" id="CHEBI:18420"/>
    </cofactor>
</comment>
<dbReference type="GO" id="GO:0061603">
    <property type="term" value="F:molybdenum cofactor guanylyltransferase activity"/>
    <property type="evidence" value="ECO:0007669"/>
    <property type="project" value="UniProtKB-EC"/>
</dbReference>
<evidence type="ECO:0000256" key="7">
    <source>
        <dbReference type="ARBA" id="ARBA00023150"/>
    </source>
</evidence>
<evidence type="ECO:0000259" key="9">
    <source>
        <dbReference type="Pfam" id="PF12804"/>
    </source>
</evidence>
<keyword evidence="6 8" id="KW-0342">GTP-binding</keyword>
<dbReference type="EMBL" id="SJPM01000002">
    <property type="protein sequence ID" value="TWU02030.1"/>
    <property type="molecule type" value="Genomic_DNA"/>
</dbReference>
<proteinExistence type="inferred from homology"/>
<organism evidence="10 11">
    <name type="scientific">Neorhodopirellula pilleata</name>
    <dbReference type="NCBI Taxonomy" id="2714738"/>
    <lineage>
        <taxon>Bacteria</taxon>
        <taxon>Pseudomonadati</taxon>
        <taxon>Planctomycetota</taxon>
        <taxon>Planctomycetia</taxon>
        <taxon>Pirellulales</taxon>
        <taxon>Pirellulaceae</taxon>
        <taxon>Neorhodopirellula</taxon>
    </lineage>
</organism>
<comment type="function">
    <text evidence="8">Transfers a GMP moiety from GTP to Mo-molybdopterin (Mo-MPT) cofactor (Moco or molybdenum cofactor) to form Mo-molybdopterin guanine dinucleotide (Mo-MGD) cofactor.</text>
</comment>